<dbReference type="InterPro" id="IPR029044">
    <property type="entry name" value="Nucleotide-diphossugar_trans"/>
</dbReference>
<name>A0A1W6WYL4_BACTU</name>
<evidence type="ECO:0000313" key="11">
    <source>
        <dbReference type="EMBL" id="ARP61648.1"/>
    </source>
</evidence>
<keyword evidence="11" id="KW-0614">Plasmid</keyword>
<keyword evidence="3" id="KW-0328">Glycosyltransferase</keyword>
<dbReference type="EC" id="2.4.1.266" evidence="6"/>
<proteinExistence type="inferred from homology"/>
<evidence type="ECO:0000256" key="5">
    <source>
        <dbReference type="ARBA" id="ARBA00022842"/>
    </source>
</evidence>
<protein>
    <recommendedName>
        <fullName evidence="7">Glucosyl-3-phosphoglycerate synthase</fullName>
        <ecNumber evidence="6">2.4.1.266</ecNumber>
    </recommendedName>
</protein>
<keyword evidence="5" id="KW-0460">Magnesium</keyword>
<evidence type="ECO:0000256" key="9">
    <source>
        <dbReference type="ARBA" id="ARBA00048997"/>
    </source>
</evidence>
<comment type="catalytic activity">
    <reaction evidence="9">
        <text>an NDP-alpha-D-glucose + (2R)-3-phosphoglycerate = (2R)-2-O-(alpha-D-glucopyranosyl)-3-phospho-glycerate + a ribonucleoside 5'-diphosphate + H(+)</text>
        <dbReference type="Rhea" id="RHEA:47244"/>
        <dbReference type="ChEBI" id="CHEBI:15378"/>
        <dbReference type="ChEBI" id="CHEBI:57930"/>
        <dbReference type="ChEBI" id="CHEBI:58272"/>
        <dbReference type="ChEBI" id="CHEBI:62600"/>
        <dbReference type="ChEBI" id="CHEBI:76533"/>
        <dbReference type="EC" id="2.4.1.266"/>
    </reaction>
    <physiologicalReaction direction="left-to-right" evidence="9">
        <dbReference type="Rhea" id="RHEA:47245"/>
    </physiologicalReaction>
</comment>
<dbReference type="InterPro" id="IPR001173">
    <property type="entry name" value="Glyco_trans_2-like"/>
</dbReference>
<dbReference type="Gene3D" id="3.90.550.10">
    <property type="entry name" value="Spore Coat Polysaccharide Biosynthesis Protein SpsA, Chain A"/>
    <property type="match status" value="1"/>
</dbReference>
<evidence type="ECO:0000256" key="8">
    <source>
        <dbReference type="ARBA" id="ARBA00048689"/>
    </source>
</evidence>
<evidence type="ECO:0000256" key="4">
    <source>
        <dbReference type="ARBA" id="ARBA00022679"/>
    </source>
</evidence>
<comment type="similarity">
    <text evidence="2">Belongs to the glycosyltransferase 2 family.</text>
</comment>
<dbReference type="RefSeq" id="WP_000560325.1">
    <property type="nucleotide sequence ID" value="NZ_CP021063.1"/>
</dbReference>
<dbReference type="GO" id="GO:0016757">
    <property type="term" value="F:glycosyltransferase activity"/>
    <property type="evidence" value="ECO:0007669"/>
    <property type="project" value="UniProtKB-KW"/>
</dbReference>
<dbReference type="AlphaFoldDB" id="A0A1W6WYL4"/>
<dbReference type="GeneID" id="67470124"/>
<dbReference type="InterPro" id="IPR050256">
    <property type="entry name" value="Glycosyltransferase_2"/>
</dbReference>
<dbReference type="EMBL" id="CP021063">
    <property type="protein sequence ID" value="ARP61648.1"/>
    <property type="molecule type" value="Genomic_DNA"/>
</dbReference>
<dbReference type="SMR" id="A0A1W6WYL4"/>
<evidence type="ECO:0000256" key="6">
    <source>
        <dbReference type="ARBA" id="ARBA00039022"/>
    </source>
</evidence>
<evidence type="ECO:0000313" key="12">
    <source>
        <dbReference type="Proteomes" id="UP000194143"/>
    </source>
</evidence>
<evidence type="ECO:0000256" key="2">
    <source>
        <dbReference type="ARBA" id="ARBA00006739"/>
    </source>
</evidence>
<gene>
    <name evidence="11" type="ORF">CAB88_32090</name>
</gene>
<dbReference type="Proteomes" id="UP000194143">
    <property type="component" value="Plasmid poh2"/>
</dbReference>
<comment type="cofactor">
    <cofactor evidence="1">
        <name>Mg(2+)</name>
        <dbReference type="ChEBI" id="CHEBI:18420"/>
    </cofactor>
</comment>
<evidence type="ECO:0000256" key="7">
    <source>
        <dbReference type="ARBA" id="ARBA00040894"/>
    </source>
</evidence>
<keyword evidence="4" id="KW-0808">Transferase</keyword>
<dbReference type="PANTHER" id="PTHR48090:SF10">
    <property type="entry name" value="GLUCOSYL-3-PHOSPHOGLYCERATE SYNTHASE"/>
    <property type="match status" value="1"/>
</dbReference>
<feature type="domain" description="Glycosyltransferase 2-like" evidence="10">
    <location>
        <begin position="4"/>
        <end position="135"/>
    </location>
</feature>
<dbReference type="SUPFAM" id="SSF53448">
    <property type="entry name" value="Nucleotide-diphospho-sugar transferases"/>
    <property type="match status" value="1"/>
</dbReference>
<evidence type="ECO:0000259" key="10">
    <source>
        <dbReference type="Pfam" id="PF00535"/>
    </source>
</evidence>
<dbReference type="Pfam" id="PF00535">
    <property type="entry name" value="Glycos_transf_2"/>
    <property type="match status" value="1"/>
</dbReference>
<comment type="catalytic activity">
    <reaction evidence="8">
        <text>(2R)-3-phosphoglycerate + UDP-alpha-D-glucose = (2R)-2-O-(alpha-D-glucopyranosyl)-3-phospho-glycerate + UDP + H(+)</text>
        <dbReference type="Rhea" id="RHEA:31319"/>
        <dbReference type="ChEBI" id="CHEBI:15378"/>
        <dbReference type="ChEBI" id="CHEBI:58223"/>
        <dbReference type="ChEBI" id="CHEBI:58272"/>
        <dbReference type="ChEBI" id="CHEBI:58885"/>
        <dbReference type="ChEBI" id="CHEBI:62600"/>
        <dbReference type="EC" id="2.4.1.266"/>
    </reaction>
    <physiologicalReaction direction="left-to-right" evidence="8">
        <dbReference type="Rhea" id="RHEA:31320"/>
    </physiologicalReaction>
</comment>
<reference evidence="11 12" key="1">
    <citation type="submission" date="2017-04" db="EMBL/GenBank/DDBJ databases">
        <title>Complete Genome Sequence of Bacillus thuringiensis type Strain ATCC 10792.</title>
        <authorList>
            <person name="Oh D.-H."/>
            <person name="Park B.-J."/>
            <person name="Shuai W."/>
            <person name="Chelliah R."/>
        </authorList>
    </citation>
    <scope>NUCLEOTIDE SEQUENCE [LARGE SCALE GENOMIC DNA]</scope>
    <source>
        <strain evidence="11 12">ATCC 10792</strain>
        <plasmid evidence="11 12">poh2</plasmid>
    </source>
</reference>
<geneLocation type="plasmid" evidence="11 12">
    <name>poh2</name>
</geneLocation>
<evidence type="ECO:0000256" key="1">
    <source>
        <dbReference type="ARBA" id="ARBA00001946"/>
    </source>
</evidence>
<keyword evidence="12" id="KW-1185">Reference proteome</keyword>
<dbReference type="PANTHER" id="PTHR48090">
    <property type="entry name" value="UNDECAPRENYL-PHOSPHATE 4-DEOXY-4-FORMAMIDO-L-ARABINOSE TRANSFERASE-RELATED"/>
    <property type="match status" value="1"/>
</dbReference>
<accession>A0A1W6WYL4</accession>
<sequence length="375" mass="42632">MIAIGIPTYNEAKNISKLTQLIDCVAVKIGLEIVIINADNNSPDNTATIFTSVKTLNKKISVVTKEVGKGFNIKAIIDIVNNLDNCEGCILIDGDITSFSESWLKKFIELLIDKVDFVVPNYSRSFQEGNTTNHFVYPLINYHTNGNCPRQPIAGDFGLSKNFIKFLVNSVHWHKYCYGYGIDIFLTLHAVYNNFRIEEINLDRKEHNPSFGKMVDMFVEVASSYYETSKIIFESKKKNGIFNTAVIKSSNPSVLFSPKIFLSQEEILKKKEEANKILASKETILNMRKDIEINPSVWVEILLAHEKRIGQVDSQLLAKSILPYYLLRVVDYLQNISNVKDAELNIEKEIDLLQLQKNEAVKSDVEFDVDFINSI</sequence>
<organism evidence="11 12">
    <name type="scientific">Bacillus thuringiensis</name>
    <dbReference type="NCBI Taxonomy" id="1428"/>
    <lineage>
        <taxon>Bacteria</taxon>
        <taxon>Bacillati</taxon>
        <taxon>Bacillota</taxon>
        <taxon>Bacilli</taxon>
        <taxon>Bacillales</taxon>
        <taxon>Bacillaceae</taxon>
        <taxon>Bacillus</taxon>
        <taxon>Bacillus cereus group</taxon>
    </lineage>
</organism>
<evidence type="ECO:0000256" key="3">
    <source>
        <dbReference type="ARBA" id="ARBA00022676"/>
    </source>
</evidence>